<dbReference type="PANTHER" id="PTHR47592">
    <property type="entry name" value="PBF68 PROTEIN"/>
    <property type="match status" value="1"/>
</dbReference>
<dbReference type="PANTHER" id="PTHR47592:SF27">
    <property type="entry name" value="OS08G0421700 PROTEIN"/>
    <property type="match status" value="1"/>
</dbReference>
<dbReference type="AlphaFoldDB" id="A0A061GVR4"/>
<dbReference type="OMA" id="ESNDIWE"/>
<protein>
    <submittedName>
        <fullName evidence="1">Gag-pol polyprotein, putative</fullName>
    </submittedName>
</protein>
<accession>A0A061GVR4</accession>
<dbReference type="EMBL" id="CM001887">
    <property type="protein sequence ID" value="EOY31174.1"/>
    <property type="molecule type" value="Genomic_DNA"/>
</dbReference>
<proteinExistence type="predicted"/>
<keyword evidence="2" id="KW-1185">Reference proteome</keyword>
<name>A0A061GVR4_THECC</name>
<evidence type="ECO:0000313" key="2">
    <source>
        <dbReference type="Proteomes" id="UP000026915"/>
    </source>
</evidence>
<dbReference type="HOGENOM" id="CLU_2403984_0_0_1"/>
<sequence length="93" mass="11069">MHANKACRHTIINMPSNELFDVYNPYKEAKQTWDSMVAKYIAKNVEKQKFVIGNFYYWGMTDDKNIKSQINEYHKLVGDLKIKDESKQTKNYQ</sequence>
<evidence type="ECO:0000313" key="1">
    <source>
        <dbReference type="EMBL" id="EOY31174.1"/>
    </source>
</evidence>
<reference evidence="1 2" key="1">
    <citation type="journal article" date="2013" name="Genome Biol.">
        <title>The genome sequence of the most widely cultivated cacao type and its use to identify candidate genes regulating pod color.</title>
        <authorList>
            <person name="Motamayor J.C."/>
            <person name="Mockaitis K."/>
            <person name="Schmutz J."/>
            <person name="Haiminen N."/>
            <person name="Iii D.L."/>
            <person name="Cornejo O."/>
            <person name="Findley S.D."/>
            <person name="Zheng P."/>
            <person name="Utro F."/>
            <person name="Royaert S."/>
            <person name="Saski C."/>
            <person name="Jenkins J."/>
            <person name="Podicheti R."/>
            <person name="Zhao M."/>
            <person name="Scheffler B.E."/>
            <person name="Stack J.C."/>
            <person name="Feltus F.A."/>
            <person name="Mustiga G.M."/>
            <person name="Amores F."/>
            <person name="Phillips W."/>
            <person name="Marelli J.P."/>
            <person name="May G.D."/>
            <person name="Shapiro H."/>
            <person name="Ma J."/>
            <person name="Bustamante C.D."/>
            <person name="Schnell R.J."/>
            <person name="Main D."/>
            <person name="Gilbert D."/>
            <person name="Parida L."/>
            <person name="Kuhn D.N."/>
        </authorList>
    </citation>
    <scope>NUCLEOTIDE SEQUENCE [LARGE SCALE GENOMIC DNA]</scope>
    <source>
        <strain evidence="2">cv. Matina 1-6</strain>
    </source>
</reference>
<dbReference type="Proteomes" id="UP000026915">
    <property type="component" value="Chromosome 9"/>
</dbReference>
<dbReference type="InParanoid" id="A0A061GVR4"/>
<dbReference type="Pfam" id="PF14223">
    <property type="entry name" value="Retrotran_gag_2"/>
    <property type="match status" value="1"/>
</dbReference>
<dbReference type="Gramene" id="EOY31174">
    <property type="protein sequence ID" value="EOY31174"/>
    <property type="gene ID" value="TCM_038156"/>
</dbReference>
<gene>
    <name evidence="1" type="ORF">TCM_038156</name>
</gene>
<organism evidence="1 2">
    <name type="scientific">Theobroma cacao</name>
    <name type="common">Cacao</name>
    <name type="synonym">Cocoa</name>
    <dbReference type="NCBI Taxonomy" id="3641"/>
    <lineage>
        <taxon>Eukaryota</taxon>
        <taxon>Viridiplantae</taxon>
        <taxon>Streptophyta</taxon>
        <taxon>Embryophyta</taxon>
        <taxon>Tracheophyta</taxon>
        <taxon>Spermatophyta</taxon>
        <taxon>Magnoliopsida</taxon>
        <taxon>eudicotyledons</taxon>
        <taxon>Gunneridae</taxon>
        <taxon>Pentapetalae</taxon>
        <taxon>rosids</taxon>
        <taxon>malvids</taxon>
        <taxon>Malvales</taxon>
        <taxon>Malvaceae</taxon>
        <taxon>Byttnerioideae</taxon>
        <taxon>Theobroma</taxon>
    </lineage>
</organism>